<dbReference type="InterPro" id="IPR058647">
    <property type="entry name" value="BSH_CzcB-like"/>
</dbReference>
<feature type="domain" description="Multidrug resistance protein MdtA-like C-terminal permuted SH3" evidence="8">
    <location>
        <begin position="352"/>
        <end position="409"/>
    </location>
</feature>
<feature type="domain" description="CusB-like beta-barrel" evidence="7">
    <location>
        <begin position="270"/>
        <end position="346"/>
    </location>
</feature>
<keyword evidence="4" id="KW-0105">Cadmium resistance</keyword>
<evidence type="ECO:0000259" key="9">
    <source>
        <dbReference type="Pfam" id="PF25973"/>
    </source>
</evidence>
<evidence type="ECO:0000256" key="3">
    <source>
        <dbReference type="ARBA" id="ARBA00022833"/>
    </source>
</evidence>
<dbReference type="GO" id="GO:0060003">
    <property type="term" value="P:copper ion export"/>
    <property type="evidence" value="ECO:0007669"/>
    <property type="project" value="TreeGrafter"/>
</dbReference>
<dbReference type="GO" id="GO:0030288">
    <property type="term" value="C:outer membrane-bounded periplasmic space"/>
    <property type="evidence" value="ECO:0007669"/>
    <property type="project" value="TreeGrafter"/>
</dbReference>
<dbReference type="SUPFAM" id="SSF111369">
    <property type="entry name" value="HlyD-like secretion proteins"/>
    <property type="match status" value="2"/>
</dbReference>
<keyword evidence="6" id="KW-0472">Membrane</keyword>
<dbReference type="NCBIfam" id="TIGR01730">
    <property type="entry name" value="RND_mfp"/>
    <property type="match status" value="1"/>
</dbReference>
<dbReference type="FunFam" id="2.40.420.20:FF:000006">
    <property type="entry name" value="RND family efflux transporter MFP subunit"/>
    <property type="match status" value="1"/>
</dbReference>
<feature type="transmembrane region" description="Helical" evidence="6">
    <location>
        <begin position="23"/>
        <end position="45"/>
    </location>
</feature>
<dbReference type="AlphaFoldDB" id="A0A7C9RD19"/>
<protein>
    <submittedName>
        <fullName evidence="10">Efflux RND transporter periplasmic adaptor subunit</fullName>
    </submittedName>
</protein>
<sequence>MTQKTTTLSALIARIQAMPRQRLAIGAGVAAIAGLAAFGLTFVGASPKNHSDVSSQSRKGLLRYTPTAAEWASLTVQPVVERAFRAEHVTEGKIAVDEDRSTPVFSPYAGRVTKLLSRPGDRVTQGQSLFVIEAADNVQAQNDFITAATALNKAKSQLELAQIQDKRARDLYEGKAAPLKDYQQSQAALISAQNDMRSSETALEAARSRLRMLGLTDEAITAFQDKGRINRETTIFSPIAGTVVQRKVGPGQYVNAGASDPVFVVGDLSTVWLTAFVRETEAPAIEVGQEIMFSVLAFPGRTFNARINYVSAAIDPTSRRLLVRATIDNPGEALKPEMFANVTIYSAGDRPAVGVPRQALIYEGDQVRVWVVRDDKSIELRQIKIGMTNGDLVEVKSNLSPNENIVTRGSLFIDRAASGS</sequence>
<name>A0A7C9RD19_9BRAD</name>
<evidence type="ECO:0000256" key="2">
    <source>
        <dbReference type="ARBA" id="ARBA00022448"/>
    </source>
</evidence>
<dbReference type="Pfam" id="PF25954">
    <property type="entry name" value="Beta-barrel_RND_2"/>
    <property type="match status" value="1"/>
</dbReference>
<reference evidence="10" key="1">
    <citation type="submission" date="2020-02" db="EMBL/GenBank/DDBJ databases">
        <title>Draft genome sequence of Candidatus Afipia apatlaquensis IBT-C3, a potential strain for decolorization of textile dyes.</title>
        <authorList>
            <person name="Sanchez-Reyes A."/>
            <person name="Breton-Deval L."/>
            <person name="Mangelson H."/>
            <person name="Sanchez-Flores A."/>
        </authorList>
    </citation>
    <scope>NUCLEOTIDE SEQUENCE [LARGE SCALE GENOMIC DNA]</scope>
    <source>
        <strain evidence="10">IBT-C3</strain>
    </source>
</reference>
<dbReference type="InterPro" id="IPR006143">
    <property type="entry name" value="RND_pump_MFP"/>
</dbReference>
<comment type="caution">
    <text evidence="10">The sequence shown here is derived from an EMBL/GenBank/DDBJ whole genome shotgun (WGS) entry which is preliminary data.</text>
</comment>
<evidence type="ECO:0000313" key="10">
    <source>
        <dbReference type="EMBL" id="NGX93801.1"/>
    </source>
</evidence>
<keyword evidence="6" id="KW-0812">Transmembrane</keyword>
<comment type="function">
    <text evidence="5">CzcA and CzcB together would act in zinc efflux nearly as effectively as the complete czc efflux system (CzcABC). The CzcB protein is thought to funnel zinc cations to the CzcA transport protein.</text>
</comment>
<evidence type="ECO:0000256" key="4">
    <source>
        <dbReference type="ARBA" id="ARBA00043263"/>
    </source>
</evidence>
<evidence type="ECO:0000256" key="6">
    <source>
        <dbReference type="SAM" id="Phobius"/>
    </source>
</evidence>
<feature type="domain" description="CzcB-like barrel-sandwich hybrid" evidence="9">
    <location>
        <begin position="103"/>
        <end position="267"/>
    </location>
</feature>
<dbReference type="EMBL" id="JAAMRR010000035">
    <property type="protein sequence ID" value="NGX93801.1"/>
    <property type="molecule type" value="Genomic_DNA"/>
</dbReference>
<evidence type="ECO:0000313" key="11">
    <source>
        <dbReference type="Proteomes" id="UP000480266"/>
    </source>
</evidence>
<evidence type="ECO:0000256" key="5">
    <source>
        <dbReference type="ARBA" id="ARBA00058766"/>
    </source>
</evidence>
<organism evidence="10 11">
    <name type="scientific">Candidatus Afipia apatlaquensis</name>
    <dbReference type="NCBI Taxonomy" id="2712852"/>
    <lineage>
        <taxon>Bacteria</taxon>
        <taxon>Pseudomonadati</taxon>
        <taxon>Pseudomonadota</taxon>
        <taxon>Alphaproteobacteria</taxon>
        <taxon>Hyphomicrobiales</taxon>
        <taxon>Nitrobacteraceae</taxon>
        <taxon>Afipia</taxon>
    </lineage>
</organism>
<dbReference type="Proteomes" id="UP000480266">
    <property type="component" value="Unassembled WGS sequence"/>
</dbReference>
<dbReference type="GO" id="GO:0016020">
    <property type="term" value="C:membrane"/>
    <property type="evidence" value="ECO:0007669"/>
    <property type="project" value="InterPro"/>
</dbReference>
<dbReference type="Gene3D" id="2.40.30.170">
    <property type="match status" value="1"/>
</dbReference>
<dbReference type="FunFam" id="2.40.30.170:FF:000010">
    <property type="entry name" value="Efflux RND transporter periplasmic adaptor subunit"/>
    <property type="match status" value="1"/>
</dbReference>
<keyword evidence="3" id="KW-0862">Zinc</keyword>
<dbReference type="InterPro" id="IPR051909">
    <property type="entry name" value="MFP_Cation_Efflux"/>
</dbReference>
<dbReference type="InterPro" id="IPR058627">
    <property type="entry name" value="MdtA-like_C"/>
</dbReference>
<dbReference type="Gene3D" id="2.40.420.20">
    <property type="match status" value="1"/>
</dbReference>
<dbReference type="InterPro" id="IPR058792">
    <property type="entry name" value="Beta-barrel_RND_2"/>
</dbReference>
<dbReference type="GO" id="GO:0022857">
    <property type="term" value="F:transmembrane transporter activity"/>
    <property type="evidence" value="ECO:0007669"/>
    <property type="project" value="InterPro"/>
</dbReference>
<dbReference type="Gene3D" id="2.40.50.100">
    <property type="match status" value="1"/>
</dbReference>
<dbReference type="GO" id="GO:0046914">
    <property type="term" value="F:transition metal ion binding"/>
    <property type="evidence" value="ECO:0007669"/>
    <property type="project" value="TreeGrafter"/>
</dbReference>
<evidence type="ECO:0000256" key="1">
    <source>
        <dbReference type="ARBA" id="ARBA00009477"/>
    </source>
</evidence>
<evidence type="ECO:0000259" key="7">
    <source>
        <dbReference type="Pfam" id="PF25954"/>
    </source>
</evidence>
<dbReference type="PANTHER" id="PTHR30097">
    <property type="entry name" value="CATION EFFLUX SYSTEM PROTEIN CUSB"/>
    <property type="match status" value="1"/>
</dbReference>
<keyword evidence="6" id="KW-1133">Transmembrane helix</keyword>
<dbReference type="PANTHER" id="PTHR30097:SF15">
    <property type="entry name" value="CATION EFFLUX SYSTEM PROTEIN CUSB"/>
    <property type="match status" value="1"/>
</dbReference>
<gene>
    <name evidence="10" type="ORF">G4V63_00675</name>
</gene>
<dbReference type="Pfam" id="PF25967">
    <property type="entry name" value="RND-MFP_C"/>
    <property type="match status" value="1"/>
</dbReference>
<proteinExistence type="inferred from homology"/>
<dbReference type="GO" id="GO:0015679">
    <property type="term" value="P:plasma membrane copper ion transport"/>
    <property type="evidence" value="ECO:0007669"/>
    <property type="project" value="TreeGrafter"/>
</dbReference>
<comment type="similarity">
    <text evidence="1">Belongs to the membrane fusion protein (MFP) (TC 8.A.1) family.</text>
</comment>
<keyword evidence="11" id="KW-1185">Reference proteome</keyword>
<evidence type="ECO:0000259" key="8">
    <source>
        <dbReference type="Pfam" id="PF25967"/>
    </source>
</evidence>
<dbReference type="Pfam" id="PF25973">
    <property type="entry name" value="BSH_CzcB"/>
    <property type="match status" value="1"/>
</dbReference>
<dbReference type="GO" id="GO:0046686">
    <property type="term" value="P:response to cadmium ion"/>
    <property type="evidence" value="ECO:0007669"/>
    <property type="project" value="UniProtKB-KW"/>
</dbReference>
<keyword evidence="2" id="KW-0813">Transport</keyword>
<accession>A0A7C9RD19</accession>